<dbReference type="RefSeq" id="WP_237262766.1">
    <property type="nucleotide sequence ID" value="NZ_AP024202.1"/>
</dbReference>
<comment type="subcellular location">
    <subcellularLocation>
        <location evidence="1">Cytoplasm</location>
    </subcellularLocation>
</comment>
<reference evidence="3" key="1">
    <citation type="journal article" date="2022" name="Arch. Microbiol.">
        <title>Thiomicrorhabdus immobilis sp. nov., a mesophilic sulfur-oxidizing bacterium isolated from sediment of a brackish lake in northern Japan.</title>
        <authorList>
            <person name="Kojima H."/>
            <person name="Mochizuki J."/>
            <person name="Kanda M."/>
            <person name="Watanabe T."/>
            <person name="Fukui M."/>
        </authorList>
    </citation>
    <scope>NUCLEOTIDE SEQUENCE</scope>
    <source>
        <strain evidence="3">Am19</strain>
    </source>
</reference>
<keyword evidence="1" id="KW-0831">Ubiquinone biosynthesis</keyword>
<protein>
    <recommendedName>
        <fullName evidence="1">Ubiquinone biosynthesis accessory factor UbiJ</fullName>
    </recommendedName>
</protein>
<organism evidence="3 4">
    <name type="scientific">Thiomicrorhabdus immobilis</name>
    <dbReference type="NCBI Taxonomy" id="2791037"/>
    <lineage>
        <taxon>Bacteria</taxon>
        <taxon>Pseudomonadati</taxon>
        <taxon>Pseudomonadota</taxon>
        <taxon>Gammaproteobacteria</taxon>
        <taxon>Thiotrichales</taxon>
        <taxon>Piscirickettsiaceae</taxon>
        <taxon>Thiomicrorhabdus</taxon>
    </lineage>
</organism>
<evidence type="ECO:0000313" key="3">
    <source>
        <dbReference type="EMBL" id="BCN92665.1"/>
    </source>
</evidence>
<proteinExistence type="inferred from homology"/>
<name>A0ABM7MBC3_9GAMM</name>
<feature type="domain" description="SCP2" evidence="2">
    <location>
        <begin position="21"/>
        <end position="99"/>
    </location>
</feature>
<dbReference type="EMBL" id="AP024202">
    <property type="protein sequence ID" value="BCN92665.1"/>
    <property type="molecule type" value="Genomic_DNA"/>
</dbReference>
<keyword evidence="4" id="KW-1185">Reference proteome</keyword>
<evidence type="ECO:0000256" key="1">
    <source>
        <dbReference type="HAMAP-Rule" id="MF_02215"/>
    </source>
</evidence>
<evidence type="ECO:0000313" key="4">
    <source>
        <dbReference type="Proteomes" id="UP001054820"/>
    </source>
</evidence>
<evidence type="ECO:0000259" key="2">
    <source>
        <dbReference type="Pfam" id="PF02036"/>
    </source>
</evidence>
<dbReference type="Proteomes" id="UP001054820">
    <property type="component" value="Chromosome"/>
</dbReference>
<sequence>MTKQPGLVDITFSKSFEIAVNTAIYLDEEKGQAFDALDAKVIAITITPFQQTLFCLINQRSIAVQRELAGVADAAIQTDISELLSLPFSHDLTAKITAGDQQLAQQFINAISHLEIDWEEHLSHYTGDLVAFKIGHGVRSLLERKQNAKQYAGDTLREYLQFEINALPTRNQVEHFVKDVEQINNDVQQMAERIETLVNNHQ</sequence>
<keyword evidence="1" id="KW-0963">Cytoplasm</keyword>
<dbReference type="HAMAP" id="MF_02215">
    <property type="entry name" value="UbiJ"/>
    <property type="match status" value="1"/>
</dbReference>
<dbReference type="PANTHER" id="PTHR38693:SF1">
    <property type="entry name" value="UBIQUINONE BIOSYNTHESIS ACCESSORY FACTOR UBIJ"/>
    <property type="match status" value="1"/>
</dbReference>
<comment type="similarity">
    <text evidence="1">Belongs to the UbiJ family.</text>
</comment>
<dbReference type="InterPro" id="IPR038989">
    <property type="entry name" value="UbiJ"/>
</dbReference>
<comment type="pathway">
    <text evidence="1">Cofactor biosynthesis; ubiquinone biosynthesis.</text>
</comment>
<comment type="function">
    <text evidence="1">Required for ubiquinone (coenzyme Q) biosynthesis. Binds hydrophobic ubiquinone biosynthetic intermediates via its SCP2 domain and is essential for the stability of the Ubi complex. May constitute a docking platform where Ubi enzymes assemble and access their SCP2-bound polyprenyl substrates.</text>
</comment>
<gene>
    <name evidence="1" type="primary">ubiJ</name>
    <name evidence="3" type="ORF">THMIRHAM_04500</name>
</gene>
<accession>A0ABM7MBC3</accession>
<dbReference type="Pfam" id="PF02036">
    <property type="entry name" value="SCP2"/>
    <property type="match status" value="1"/>
</dbReference>
<dbReference type="InterPro" id="IPR003033">
    <property type="entry name" value="SCP2_sterol-bd_dom"/>
</dbReference>
<dbReference type="PANTHER" id="PTHR38693">
    <property type="entry name" value="UBIQUINONE BIOSYNTHESIS PROTEIN UBIJ"/>
    <property type="match status" value="1"/>
</dbReference>